<reference evidence="1 3" key="1">
    <citation type="submission" date="2016-10" db="EMBL/GenBank/DDBJ databases">
        <authorList>
            <person name="Varghese N."/>
            <person name="Submissions S."/>
        </authorList>
    </citation>
    <scope>NUCLEOTIDE SEQUENCE [LARGE SCALE GENOMIC DNA]</scope>
    <source>
        <strain evidence="1 3">DSM 282</strain>
    </source>
</reference>
<keyword evidence="3" id="KW-1185">Reference proteome</keyword>
<dbReference type="InterPro" id="IPR010263">
    <property type="entry name" value="T6SS_TssK"/>
</dbReference>
<proteinExistence type="predicted"/>
<accession>A0A1I4CSB9</accession>
<dbReference type="Pfam" id="PF05936">
    <property type="entry name" value="T6SS_VasE"/>
    <property type="match status" value="1"/>
</dbReference>
<name>A0A1I4CSB9_9GAMM</name>
<dbReference type="AlphaFoldDB" id="A0A1I4CSB9"/>
<gene>
    <name evidence="1" type="ORF">SAMN04244571_01953</name>
    <name evidence="2" type="ORF">SAMN04244574_02044</name>
</gene>
<dbReference type="Proteomes" id="UP000198861">
    <property type="component" value="Unassembled WGS sequence"/>
</dbReference>
<evidence type="ECO:0000313" key="1">
    <source>
        <dbReference type="EMBL" id="SFB25050.1"/>
    </source>
</evidence>
<organism evidence="2 4">
    <name type="scientific">Azotobacter beijerinckii</name>
    <dbReference type="NCBI Taxonomy" id="170623"/>
    <lineage>
        <taxon>Bacteria</taxon>
        <taxon>Pseudomonadati</taxon>
        <taxon>Pseudomonadota</taxon>
        <taxon>Gammaproteobacteria</taxon>
        <taxon>Pseudomonadales</taxon>
        <taxon>Pseudomonadaceae</taxon>
        <taxon>Azotobacter</taxon>
    </lineage>
</organism>
<dbReference type="PANTHER" id="PTHR35566:SF1">
    <property type="entry name" value="TYPE VI SECRETION SYSTEM BASEPLATE COMPONENT TSSK1"/>
    <property type="match status" value="1"/>
</dbReference>
<evidence type="ECO:0000313" key="4">
    <source>
        <dbReference type="Proteomes" id="UP000199579"/>
    </source>
</evidence>
<protein>
    <submittedName>
        <fullName evidence="2">Type VI secretion, VC_A0110, EvfL, ImpJ, VasE</fullName>
    </submittedName>
</protein>
<dbReference type="EMBL" id="FOSX01000027">
    <property type="protein sequence ID" value="SFK83683.1"/>
    <property type="molecule type" value="Genomic_DNA"/>
</dbReference>
<dbReference type="Proteomes" id="UP000199579">
    <property type="component" value="Unassembled WGS sequence"/>
</dbReference>
<evidence type="ECO:0000313" key="2">
    <source>
        <dbReference type="EMBL" id="SFK83683.1"/>
    </source>
</evidence>
<dbReference type="EMBL" id="FOKJ01000027">
    <property type="protein sequence ID" value="SFB25050.1"/>
    <property type="molecule type" value="Genomic_DNA"/>
</dbReference>
<sequence length="169" mass="19082">MSWSNRVLWAEGMFLRPQHFQQHDRYLERLVGGRCRALQVGGWGFAELRLDEALLTQGKLAILAARHLLGSARDASLEDFGLFFGTDGVLDTYFRQYLQPYVDTTATPWRWHPGEAERLGIGPGVLQTFQQLGYDHGPSRPVAMQWLGPNRSGPVRLSIAPPGRLPERL</sequence>
<dbReference type="PANTHER" id="PTHR35566">
    <property type="entry name" value="BLR3599 PROTEIN"/>
    <property type="match status" value="1"/>
</dbReference>
<evidence type="ECO:0000313" key="3">
    <source>
        <dbReference type="Proteomes" id="UP000198861"/>
    </source>
</evidence>
<reference evidence="2 4" key="2">
    <citation type="submission" date="2016-10" db="EMBL/GenBank/DDBJ databases">
        <authorList>
            <person name="de Groot N.N."/>
        </authorList>
    </citation>
    <scope>NUCLEOTIDE SEQUENCE [LARGE SCALE GENOMIC DNA]</scope>
    <source>
        <strain evidence="2 4">DSM 381</strain>
    </source>
</reference>